<feature type="compositionally biased region" description="Polar residues" evidence="1">
    <location>
        <begin position="110"/>
        <end position="129"/>
    </location>
</feature>
<gene>
    <name evidence="2" type="ORF">PIB30_007897</name>
</gene>
<feature type="compositionally biased region" description="Basic and acidic residues" evidence="1">
    <location>
        <begin position="95"/>
        <end position="108"/>
    </location>
</feature>
<evidence type="ECO:0000256" key="1">
    <source>
        <dbReference type="SAM" id="MobiDB-lite"/>
    </source>
</evidence>
<proteinExistence type="predicted"/>
<feature type="compositionally biased region" description="Low complexity" evidence="1">
    <location>
        <begin position="159"/>
        <end position="169"/>
    </location>
</feature>
<evidence type="ECO:0000313" key="2">
    <source>
        <dbReference type="EMBL" id="MED6119007.1"/>
    </source>
</evidence>
<feature type="compositionally biased region" description="Pro residues" evidence="1">
    <location>
        <begin position="55"/>
        <end position="70"/>
    </location>
</feature>
<protein>
    <submittedName>
        <fullName evidence="2">Uncharacterized protein</fullName>
    </submittedName>
</protein>
<accession>A0ABU6R5V4</accession>
<keyword evidence="3" id="KW-1185">Reference proteome</keyword>
<organism evidence="2 3">
    <name type="scientific">Stylosanthes scabra</name>
    <dbReference type="NCBI Taxonomy" id="79078"/>
    <lineage>
        <taxon>Eukaryota</taxon>
        <taxon>Viridiplantae</taxon>
        <taxon>Streptophyta</taxon>
        <taxon>Embryophyta</taxon>
        <taxon>Tracheophyta</taxon>
        <taxon>Spermatophyta</taxon>
        <taxon>Magnoliopsida</taxon>
        <taxon>eudicotyledons</taxon>
        <taxon>Gunneridae</taxon>
        <taxon>Pentapetalae</taxon>
        <taxon>rosids</taxon>
        <taxon>fabids</taxon>
        <taxon>Fabales</taxon>
        <taxon>Fabaceae</taxon>
        <taxon>Papilionoideae</taxon>
        <taxon>50 kb inversion clade</taxon>
        <taxon>dalbergioids sensu lato</taxon>
        <taxon>Dalbergieae</taxon>
        <taxon>Pterocarpus clade</taxon>
        <taxon>Stylosanthes</taxon>
    </lineage>
</organism>
<comment type="caution">
    <text evidence="2">The sequence shown here is derived from an EMBL/GenBank/DDBJ whole genome shotgun (WGS) entry which is preliminary data.</text>
</comment>
<sequence>MGLTPFRLTYGTEAMVPLELAEETNRGIPHWLQPPLLPYLQPRAVKTKRRLQDPAPTPPPRQREVPPPPQSLGAQRSSDPSDPNETSALWQISPHQDRDGKLGRDKHPTFPNTSPSPQIQEYATPSASIQMPRWPYSGLPDKSSTKQLETRPAPPRQPPASATSPKTAARTQTGPSAPSGLPPAVQSAPKQIDALVSSQTARPQGW</sequence>
<reference evidence="2 3" key="1">
    <citation type="journal article" date="2023" name="Plants (Basel)">
        <title>Bridging the Gap: Combining Genomics and Transcriptomics Approaches to Understand Stylosanthes scabra, an Orphan Legume from the Brazilian Caatinga.</title>
        <authorList>
            <person name="Ferreira-Neto J.R.C."/>
            <person name="da Silva M.D."/>
            <person name="Binneck E."/>
            <person name="de Melo N.F."/>
            <person name="da Silva R.H."/>
            <person name="de Melo A.L.T.M."/>
            <person name="Pandolfi V."/>
            <person name="Bustamante F.O."/>
            <person name="Brasileiro-Vidal A.C."/>
            <person name="Benko-Iseppon A.M."/>
        </authorList>
    </citation>
    <scope>NUCLEOTIDE SEQUENCE [LARGE SCALE GENOMIC DNA]</scope>
    <source>
        <tissue evidence="2">Leaves</tissue>
    </source>
</reference>
<name>A0ABU6R5V4_9FABA</name>
<feature type="region of interest" description="Disordered" evidence="1">
    <location>
        <begin position="42"/>
        <end position="206"/>
    </location>
</feature>
<dbReference type="EMBL" id="JASCZI010030225">
    <property type="protein sequence ID" value="MED6119007.1"/>
    <property type="molecule type" value="Genomic_DNA"/>
</dbReference>
<evidence type="ECO:0000313" key="3">
    <source>
        <dbReference type="Proteomes" id="UP001341840"/>
    </source>
</evidence>
<dbReference type="Proteomes" id="UP001341840">
    <property type="component" value="Unassembled WGS sequence"/>
</dbReference>
<feature type="compositionally biased region" description="Polar residues" evidence="1">
    <location>
        <begin position="196"/>
        <end position="206"/>
    </location>
</feature>
<feature type="compositionally biased region" description="Polar residues" evidence="1">
    <location>
        <begin position="72"/>
        <end position="94"/>
    </location>
</feature>